<evidence type="ECO:0000313" key="5">
    <source>
        <dbReference type="Proteomes" id="UP000316621"/>
    </source>
</evidence>
<dbReference type="Gene3D" id="1.20.5.170">
    <property type="match status" value="1"/>
</dbReference>
<dbReference type="PANTHER" id="PTHR34452:SF7">
    <property type="entry name" value="MYOSIN HEAVY CHAIN-RELATED PROTEIN"/>
    <property type="match status" value="1"/>
</dbReference>
<dbReference type="PANTHER" id="PTHR34452">
    <property type="entry name" value="MYOSIN HEAVY CHAIN-RELATED PROTEIN"/>
    <property type="match status" value="1"/>
</dbReference>
<dbReference type="OrthoDB" id="765176at2759"/>
<name>A0A4Y7KKV5_PAPSO</name>
<dbReference type="EMBL" id="CM010722">
    <property type="protein sequence ID" value="RZC73012.1"/>
    <property type="molecule type" value="Genomic_DNA"/>
</dbReference>
<proteinExistence type="predicted"/>
<dbReference type="STRING" id="3469.A0A4Y7KKV5"/>
<dbReference type="Pfam" id="PF10358">
    <property type="entry name" value="NT-C2"/>
    <property type="match status" value="1"/>
</dbReference>
<keyword evidence="5" id="KW-1185">Reference proteome</keyword>
<feature type="region of interest" description="Disordered" evidence="2">
    <location>
        <begin position="211"/>
        <end position="259"/>
    </location>
</feature>
<dbReference type="SUPFAM" id="SSF90257">
    <property type="entry name" value="Myosin rod fragments"/>
    <property type="match status" value="1"/>
</dbReference>
<evidence type="ECO:0000256" key="2">
    <source>
        <dbReference type="SAM" id="MobiDB-lite"/>
    </source>
</evidence>
<feature type="domain" description="C2 NT-type" evidence="3">
    <location>
        <begin position="6"/>
        <end position="141"/>
    </location>
</feature>
<keyword evidence="1" id="KW-0175">Coiled coil</keyword>
<evidence type="ECO:0000259" key="3">
    <source>
        <dbReference type="PROSITE" id="PS51840"/>
    </source>
</evidence>
<sequence>MFKSARWKSDKNKTKIVFRLQFQATQVPQAGWDTLMVSLIPVDVGKPTVRSEKCSVRDGTCRWDNPIYEAVKFTQESKTGKFSEKIYKVIVSSGSSKSAILGEVTVDFSEYAEAVKATSISLPLKVPNSGPLLHVVIYRMHGDAEKREVEENGEFMAKSQDGSIKTTAAVENVEPNGNLVVSRGFEATSTSGSESSSERNTPRELGLKTLMNNNTHQDPTSFLSSLSRNTMPHKRSSTDWSVGSVPEESTDDSTISSEENLTKERLTQVSSELSVEKLKTDFAVLARQAEVYELELQTLRKQVVKESKKGQDLSREVVTVKEERDSLKKECEQLRCSQKNVNGTKVASKFENDQGSTALLSELRQELNHEKDLNANLRLQLQKTQESNAELMLAVQDLDEMLEKKDKEDSHVSKKSATNEKQDTVPSTETSEDEDQQAMEVILKERGHGKDAYMLERKIVELYSEIDVYRRDRDELEMQMEQLALDYEILKQENHDLSFKVESNQLQDHLKTQYELETQVENLEKEVKNQEREFLASLDTINELECQVKILEEQLRKQEEEFSASTETINELGSQVQTLEEQLRNQEEEFSASTETRNELEDQVMHLETQLSTQEEEIAASSGTIHELDVQVKRLEKQLSIQEEEFSASSGTINEHDAQVKRLEKQLKNQEEEYALSLATINELETKVRNLENELKNREEEFSASLGTKGKLETQVDSLKREVRNYEKEFLVSLDTTNELETQVKTLEEELEKQAQGFIADLDELTRGKVEQEKRAIQAEDALRKTRRANANTAERLQEEFKRLSLQMASTFDANEKLALKAVEEANEIRLEKIRLEELLEKSNEDVGLVKDQYNEKLKDLSHQISFKHIQVEKLLLELEDKSKKLENQQEQEEEIRQTFLKEVLTLKKEIERLEAEKNEVTELEEQKHKLVQTGNVEKEEIERRIASVRKEAEISLEELNTVRSLKNENETKVCILQSEVETLRTQLNELKHSLLESETEKENLKQQVSDLRRDLLQKEDVLVDEIKLLKIQMQEKETALRESTNAFLAKEKSLRNNIEELEEELSQTYTEVKDGDNMTTSNGNAIEAVKRQNEDTEQTVCSSANGCQANLDKMSSEMEYLKTRNISMESELKDMQERYSEISLKFAEVEGERQRLVMRVRNLNAKSSRV</sequence>
<evidence type="ECO:0000256" key="1">
    <source>
        <dbReference type="SAM" id="Coils"/>
    </source>
</evidence>
<evidence type="ECO:0000313" key="4">
    <source>
        <dbReference type="EMBL" id="RZC73012.1"/>
    </source>
</evidence>
<feature type="compositionally biased region" description="Basic and acidic residues" evidence="2">
    <location>
        <begin position="404"/>
        <end position="423"/>
    </location>
</feature>
<feature type="coiled-coil region" evidence="1">
    <location>
        <begin position="822"/>
        <end position="1079"/>
    </location>
</feature>
<protein>
    <recommendedName>
        <fullName evidence="3">C2 NT-type domain-containing protein</fullName>
    </recommendedName>
</protein>
<feature type="coiled-coil region" evidence="1">
    <location>
        <begin position="459"/>
        <end position="789"/>
    </location>
</feature>
<dbReference type="PROSITE" id="PS51840">
    <property type="entry name" value="C2_NT"/>
    <property type="match status" value="1"/>
</dbReference>
<reference evidence="4 5" key="1">
    <citation type="journal article" date="2018" name="Science">
        <title>The opium poppy genome and morphinan production.</title>
        <authorList>
            <person name="Guo L."/>
            <person name="Winzer T."/>
            <person name="Yang X."/>
            <person name="Li Y."/>
            <person name="Ning Z."/>
            <person name="He Z."/>
            <person name="Teodor R."/>
            <person name="Lu Y."/>
            <person name="Bowser T.A."/>
            <person name="Graham I.A."/>
            <person name="Ye K."/>
        </authorList>
    </citation>
    <scope>NUCLEOTIDE SEQUENCE [LARGE SCALE GENOMIC DNA]</scope>
    <source>
        <strain evidence="5">cv. HN1</strain>
        <tissue evidence="4">Leaves</tissue>
    </source>
</reference>
<dbReference type="Gramene" id="RZC73012">
    <property type="protein sequence ID" value="RZC73012"/>
    <property type="gene ID" value="C5167_048492"/>
</dbReference>
<organism evidence="4 5">
    <name type="scientific">Papaver somniferum</name>
    <name type="common">Opium poppy</name>
    <dbReference type="NCBI Taxonomy" id="3469"/>
    <lineage>
        <taxon>Eukaryota</taxon>
        <taxon>Viridiplantae</taxon>
        <taxon>Streptophyta</taxon>
        <taxon>Embryophyta</taxon>
        <taxon>Tracheophyta</taxon>
        <taxon>Spermatophyta</taxon>
        <taxon>Magnoliopsida</taxon>
        <taxon>Ranunculales</taxon>
        <taxon>Papaveraceae</taxon>
        <taxon>Papaveroideae</taxon>
        <taxon>Papaver</taxon>
    </lineage>
</organism>
<accession>A0A4Y7KKV5</accession>
<dbReference type="Proteomes" id="UP000316621">
    <property type="component" value="Chromosome 8"/>
</dbReference>
<dbReference type="OMA" id="SCRWENP"/>
<feature type="compositionally biased region" description="Polar residues" evidence="2">
    <location>
        <begin position="211"/>
        <end position="230"/>
    </location>
</feature>
<gene>
    <name evidence="4" type="ORF">C5167_048492</name>
</gene>
<dbReference type="InterPro" id="IPR019448">
    <property type="entry name" value="NT-C2"/>
</dbReference>
<feature type="coiled-coil region" evidence="1">
    <location>
        <begin position="1119"/>
        <end position="1167"/>
    </location>
</feature>
<feature type="region of interest" description="Disordered" evidence="2">
    <location>
        <begin position="404"/>
        <end position="436"/>
    </location>
</feature>
<dbReference type="AlphaFoldDB" id="A0A4Y7KKV5"/>